<dbReference type="Proteomes" id="UP000196258">
    <property type="component" value="Unassembled WGS sequence"/>
</dbReference>
<dbReference type="AlphaFoldDB" id="A0A1Y4QDZ1"/>
<gene>
    <name evidence="1" type="ORF">B5E91_12605</name>
</gene>
<accession>A0A1Y4QDZ1</accession>
<organism evidence="1 2">
    <name type="scientific">Thomasclavelia spiroformis</name>
    <dbReference type="NCBI Taxonomy" id="29348"/>
    <lineage>
        <taxon>Bacteria</taxon>
        <taxon>Bacillati</taxon>
        <taxon>Bacillota</taxon>
        <taxon>Erysipelotrichia</taxon>
        <taxon>Erysipelotrichales</taxon>
        <taxon>Coprobacillaceae</taxon>
        <taxon>Thomasclavelia</taxon>
    </lineage>
</organism>
<comment type="caution">
    <text evidence="1">The sequence shown here is derived from an EMBL/GenBank/DDBJ whole genome shotgun (WGS) entry which is preliminary data.</text>
</comment>
<dbReference type="RefSeq" id="WP_087258332.1">
    <property type="nucleotide sequence ID" value="NZ_NFKY01000046.1"/>
</dbReference>
<dbReference type="EMBL" id="NFLB01000019">
    <property type="protein sequence ID" value="OUQ03485.1"/>
    <property type="molecule type" value="Genomic_DNA"/>
</dbReference>
<name>A0A1Y4QDZ1_9FIRM</name>
<reference evidence="2" key="1">
    <citation type="submission" date="2017-04" db="EMBL/GenBank/DDBJ databases">
        <title>Function of individual gut microbiota members based on whole genome sequencing of pure cultures obtained from chicken caecum.</title>
        <authorList>
            <person name="Medvecky M."/>
            <person name="Cejkova D."/>
            <person name="Polansky O."/>
            <person name="Karasova D."/>
            <person name="Kubasova T."/>
            <person name="Cizek A."/>
            <person name="Rychlik I."/>
        </authorList>
    </citation>
    <scope>NUCLEOTIDE SEQUENCE [LARGE SCALE GENOMIC DNA]</scope>
    <source>
        <strain evidence="2">An149</strain>
    </source>
</reference>
<proteinExistence type="predicted"/>
<evidence type="ECO:0008006" key="3">
    <source>
        <dbReference type="Google" id="ProtNLM"/>
    </source>
</evidence>
<protein>
    <recommendedName>
        <fullName evidence="3">Site-specific integrase</fullName>
    </recommendedName>
</protein>
<evidence type="ECO:0000313" key="1">
    <source>
        <dbReference type="EMBL" id="OUQ03485.1"/>
    </source>
</evidence>
<sequence length="87" mass="10173">MAKEYKVKIFKSGEKRYIFDVNIGYRADGSRIRTTITAKTVKEGKQKVAELTLQKTNKMNIDKNALFCKVYNKYIIDCEKRILPYNS</sequence>
<evidence type="ECO:0000313" key="2">
    <source>
        <dbReference type="Proteomes" id="UP000196258"/>
    </source>
</evidence>